<evidence type="ECO:0000313" key="2">
    <source>
        <dbReference type="Proteomes" id="UP001153334"/>
    </source>
</evidence>
<sequence>MDQSTETTIPAEKISVQKGTEPNTVIFRGEDGVTHTIKLPEGPMRAAAPNNMEYEDNNGVKHSIYLPQGTVDEAWDHLENERWDELAKFAPYTNQGCTEDDFKKFAELQAKKYPKPSSIKAQPE</sequence>
<dbReference type="Proteomes" id="UP001153334">
    <property type="component" value="Unassembled WGS sequence"/>
</dbReference>
<evidence type="ECO:0000313" key="1">
    <source>
        <dbReference type="EMBL" id="KAJ8107498.1"/>
    </source>
</evidence>
<reference evidence="1" key="1">
    <citation type="submission" date="2022-11" db="EMBL/GenBank/DDBJ databases">
        <title>Genome Sequence of Nemania bipapillata.</title>
        <authorList>
            <person name="Buettner E."/>
        </authorList>
    </citation>
    <scope>NUCLEOTIDE SEQUENCE</scope>
    <source>
        <strain evidence="1">CP14</strain>
    </source>
</reference>
<gene>
    <name evidence="1" type="ORF">ONZ43_g6715</name>
</gene>
<keyword evidence="2" id="KW-1185">Reference proteome</keyword>
<name>A0ACC2HXF1_9PEZI</name>
<proteinExistence type="predicted"/>
<protein>
    <submittedName>
        <fullName evidence="1">Uncharacterized protein</fullName>
    </submittedName>
</protein>
<accession>A0ACC2HXF1</accession>
<organism evidence="1 2">
    <name type="scientific">Nemania bipapillata</name>
    <dbReference type="NCBI Taxonomy" id="110536"/>
    <lineage>
        <taxon>Eukaryota</taxon>
        <taxon>Fungi</taxon>
        <taxon>Dikarya</taxon>
        <taxon>Ascomycota</taxon>
        <taxon>Pezizomycotina</taxon>
        <taxon>Sordariomycetes</taxon>
        <taxon>Xylariomycetidae</taxon>
        <taxon>Xylariales</taxon>
        <taxon>Xylariaceae</taxon>
        <taxon>Nemania</taxon>
    </lineage>
</organism>
<dbReference type="EMBL" id="JAPESX010002512">
    <property type="protein sequence ID" value="KAJ8107498.1"/>
    <property type="molecule type" value="Genomic_DNA"/>
</dbReference>
<comment type="caution">
    <text evidence="1">The sequence shown here is derived from an EMBL/GenBank/DDBJ whole genome shotgun (WGS) entry which is preliminary data.</text>
</comment>